<dbReference type="RefSeq" id="WP_015747975.1">
    <property type="nucleotide sequence ID" value="NC_013235.1"/>
</dbReference>
<protein>
    <submittedName>
        <fullName evidence="1">Uncharacterized protein</fullName>
    </submittedName>
</protein>
<dbReference type="InParanoid" id="C8X8P1"/>
<dbReference type="HOGENOM" id="CLU_920245_0_0_11"/>
<dbReference type="EMBL" id="CP001737">
    <property type="protein sequence ID" value="ACV79096.1"/>
    <property type="molecule type" value="Genomic_DNA"/>
</dbReference>
<reference evidence="1 2" key="2">
    <citation type="journal article" date="2010" name="Stand. Genomic Sci.">
        <title>Complete genome sequence of Nakamurella multipartita type strain (Y-104).</title>
        <authorList>
            <person name="Tice H."/>
            <person name="Mayilraj S."/>
            <person name="Sims D."/>
            <person name="Lapidus A."/>
            <person name="Nolan M."/>
            <person name="Lucas S."/>
            <person name="Glavina Del Rio T."/>
            <person name="Copeland A."/>
            <person name="Cheng J.F."/>
            <person name="Meincke L."/>
            <person name="Bruce D."/>
            <person name="Goodwin L."/>
            <person name="Pitluck S."/>
            <person name="Ivanova N."/>
            <person name="Mavromatis K."/>
            <person name="Ovchinnikova G."/>
            <person name="Pati A."/>
            <person name="Chen A."/>
            <person name="Palaniappan K."/>
            <person name="Land M."/>
            <person name="Hauser L."/>
            <person name="Chang Y.J."/>
            <person name="Jeffries C.D."/>
            <person name="Detter J.C."/>
            <person name="Brettin T."/>
            <person name="Rohde M."/>
            <person name="Goker M."/>
            <person name="Bristow J."/>
            <person name="Eisen J.A."/>
            <person name="Markowitz V."/>
            <person name="Hugenholtz P."/>
            <person name="Kyrpides N.C."/>
            <person name="Klenk H.P."/>
            <person name="Chen F."/>
        </authorList>
    </citation>
    <scope>NUCLEOTIDE SEQUENCE [LARGE SCALE GENOMIC DNA]</scope>
    <source>
        <strain evidence="2">ATCC 700099 / DSM 44233 / CIP 104796 / JCM 9543 / NBRC 105858 / Y-104</strain>
    </source>
</reference>
<reference evidence="2" key="1">
    <citation type="submission" date="2009-09" db="EMBL/GenBank/DDBJ databases">
        <title>The complete genome of Nakamurella multipartita DSM 44233.</title>
        <authorList>
            <consortium name="US DOE Joint Genome Institute (JGI-PGF)"/>
            <person name="Lucas S."/>
            <person name="Copeland A."/>
            <person name="Lapidus A."/>
            <person name="Glavina del Rio T."/>
            <person name="Dalin E."/>
            <person name="Tice H."/>
            <person name="Bruce D."/>
            <person name="Goodwin L."/>
            <person name="Pitluck S."/>
            <person name="Kyrpides N."/>
            <person name="Mavromatis K."/>
            <person name="Ivanova N."/>
            <person name="Ovchinnikova G."/>
            <person name="Sims D."/>
            <person name="Meincke L."/>
            <person name="Brettin T."/>
            <person name="Detter J.C."/>
            <person name="Han C."/>
            <person name="Larimer F."/>
            <person name="Land M."/>
            <person name="Hauser L."/>
            <person name="Markowitz V."/>
            <person name="Cheng J.-F."/>
            <person name="Hugenholtz P."/>
            <person name="Woyke T."/>
            <person name="Wu D."/>
            <person name="Klenk H.-P."/>
            <person name="Eisen J.A."/>
        </authorList>
    </citation>
    <scope>NUCLEOTIDE SEQUENCE [LARGE SCALE GENOMIC DNA]</scope>
    <source>
        <strain evidence="2">ATCC 700099 / DSM 44233 / CIP 104796 / JCM 9543 / NBRC 105858 / Y-104</strain>
    </source>
</reference>
<gene>
    <name evidence="1" type="ordered locus">Namu_2750</name>
</gene>
<sequence length="308" mass="33800">MTATVEPLRRRFLTDPGEPLVGGTDPLQSALRYGQAQGYWGIPDSHLIQPPVAGCPLPVYPAQGFTRRRWEGLNPAAMWHPLLWLPPRLQGRYMITGEHGEVMEDDDLYAVRVLAEMTVAGLYDEHTGWLDVLALVGLDVDDAADVARVSAWLAGGPDDLLDGIDLSEFLLEAEVAYGNQDWAINYALTGLAAIRAICWADASSCLLADCDSIVDCDSDRSAYLSASTVAQLGRLYFRALPPDTEPEMSWWSAVHGRVERAGEDKQALILGPVGEMANRLSEIRDTYWPILRQIAEAQPPVQPTFGPS</sequence>
<name>C8X8P1_NAKMY</name>
<organism evidence="1 2">
    <name type="scientific">Nakamurella multipartita (strain ATCC 700099 / DSM 44233 / CIP 104796 / JCM 9543 / NBRC 105858 / Y-104)</name>
    <name type="common">Microsphaera multipartita</name>
    <dbReference type="NCBI Taxonomy" id="479431"/>
    <lineage>
        <taxon>Bacteria</taxon>
        <taxon>Bacillati</taxon>
        <taxon>Actinomycetota</taxon>
        <taxon>Actinomycetes</taxon>
        <taxon>Nakamurellales</taxon>
        <taxon>Nakamurellaceae</taxon>
        <taxon>Nakamurella</taxon>
    </lineage>
</organism>
<evidence type="ECO:0000313" key="2">
    <source>
        <dbReference type="Proteomes" id="UP000002218"/>
    </source>
</evidence>
<proteinExistence type="predicted"/>
<dbReference type="eggNOG" id="ENOG50338A0">
    <property type="taxonomic scope" value="Bacteria"/>
</dbReference>
<dbReference type="OrthoDB" id="5116273at2"/>
<accession>C8X8P1</accession>
<dbReference type="AlphaFoldDB" id="C8X8P1"/>
<evidence type="ECO:0000313" key="1">
    <source>
        <dbReference type="EMBL" id="ACV79096.1"/>
    </source>
</evidence>
<keyword evidence="2" id="KW-1185">Reference proteome</keyword>
<dbReference type="Proteomes" id="UP000002218">
    <property type="component" value="Chromosome"/>
</dbReference>
<dbReference type="KEGG" id="nml:Namu_2750"/>